<dbReference type="PANTHER" id="PTHR24305:SF166">
    <property type="entry name" value="CYTOCHROME P450 12A4, MITOCHONDRIAL-RELATED"/>
    <property type="match status" value="1"/>
</dbReference>
<evidence type="ECO:0000313" key="9">
    <source>
        <dbReference type="EMBL" id="KEF50941.1"/>
    </source>
</evidence>
<sequence>MDLLDRWGSTSPVFIGALLLVVLTLGLVVHGGLSSPLAKIPAGHVTAHFSYLWILCIRWQDREHPTLLRLHRKYGPILRLGPNEISVNSREGLHKIYTRGFPIDPSYVRRYSFYRTPNLFSTTSSTDHSQRRRGVQRVFAKQTVVDCPSRRETMRILLGRRLLPLLDKDYPLDVCAVSEAFCMDAFTSYQFGLSSGTNFLSDLAAWARYLDQFFCSRRRYLFLENEVPALLPLLARLGIGFPTRQINAATAELERWNLRMCDQAELLLSGQDDVDAVNQPIVYRQQREATRPGLPGNTRQFEVASNMLDYTIAVHEDSGAILTECHRRLAEDPALQVLLHRELMTLNPPVVYSAGLDQLELPSFDQVDALSLLDALIVETLRLRVPPPHVRLQPRLTPSPSCTLSGHPLPPGVHVQCDPYVFHRDLEVYPEPEAWKPDRWREPDPEKLKRMRASFWPFGRGERVCIGQHVAIHFIKLALAAIYTNYRSVVSNAHGYSGTASTFPGKRTPPVSFVRWDAGEALTHVIAS</sequence>
<evidence type="ECO:0000256" key="7">
    <source>
        <dbReference type="RuleBase" id="RU000461"/>
    </source>
</evidence>
<evidence type="ECO:0000256" key="1">
    <source>
        <dbReference type="ARBA" id="ARBA00001971"/>
    </source>
</evidence>
<dbReference type="InterPro" id="IPR050121">
    <property type="entry name" value="Cytochrome_P450_monoxygenase"/>
</dbReference>
<dbReference type="STRING" id="1182545.A0A072NTH2"/>
<keyword evidence="7" id="KW-0503">Monooxygenase</keyword>
<dbReference type="InterPro" id="IPR002403">
    <property type="entry name" value="Cyt_P450_E_grp-IV"/>
</dbReference>
<dbReference type="VEuPathDB" id="FungiDB:A1O9_13003"/>
<dbReference type="Pfam" id="PF00067">
    <property type="entry name" value="p450"/>
    <property type="match status" value="1"/>
</dbReference>
<dbReference type="GeneID" id="25287896"/>
<proteinExistence type="inferred from homology"/>
<keyword evidence="8" id="KW-1133">Transmembrane helix</keyword>
<reference evidence="9 10" key="1">
    <citation type="submission" date="2013-03" db="EMBL/GenBank/DDBJ databases">
        <title>The Genome Sequence of Exophiala aquamarina CBS 119918.</title>
        <authorList>
            <consortium name="The Broad Institute Genomics Platform"/>
            <person name="Cuomo C."/>
            <person name="de Hoog S."/>
            <person name="Gorbushina A."/>
            <person name="Walker B."/>
            <person name="Young S.K."/>
            <person name="Zeng Q."/>
            <person name="Gargeya S."/>
            <person name="Fitzgerald M."/>
            <person name="Haas B."/>
            <person name="Abouelleil A."/>
            <person name="Allen A.W."/>
            <person name="Alvarado L."/>
            <person name="Arachchi H.M."/>
            <person name="Berlin A.M."/>
            <person name="Chapman S.B."/>
            <person name="Gainer-Dewar J."/>
            <person name="Goldberg J."/>
            <person name="Griggs A."/>
            <person name="Gujja S."/>
            <person name="Hansen M."/>
            <person name="Howarth C."/>
            <person name="Imamovic A."/>
            <person name="Ireland A."/>
            <person name="Larimer J."/>
            <person name="McCowan C."/>
            <person name="Murphy C."/>
            <person name="Pearson M."/>
            <person name="Poon T.W."/>
            <person name="Priest M."/>
            <person name="Roberts A."/>
            <person name="Saif S."/>
            <person name="Shea T."/>
            <person name="Sisk P."/>
            <person name="Sykes S."/>
            <person name="Wortman J."/>
            <person name="Nusbaum C."/>
            <person name="Birren B."/>
        </authorList>
    </citation>
    <scope>NUCLEOTIDE SEQUENCE [LARGE SCALE GENOMIC DNA]</scope>
    <source>
        <strain evidence="9 10">CBS 119918</strain>
    </source>
</reference>
<keyword evidence="8" id="KW-0472">Membrane</keyword>
<keyword evidence="6 7" id="KW-0349">Heme</keyword>
<dbReference type="GO" id="GO:0004497">
    <property type="term" value="F:monooxygenase activity"/>
    <property type="evidence" value="ECO:0007669"/>
    <property type="project" value="UniProtKB-KW"/>
</dbReference>
<dbReference type="InterPro" id="IPR036396">
    <property type="entry name" value="Cyt_P450_sf"/>
</dbReference>
<dbReference type="OrthoDB" id="1470350at2759"/>
<name>A0A072NTH2_9EURO</name>
<keyword evidence="8" id="KW-0812">Transmembrane</keyword>
<gene>
    <name evidence="9" type="ORF">A1O9_13003</name>
</gene>
<dbReference type="AlphaFoldDB" id="A0A072NTH2"/>
<keyword evidence="5 6" id="KW-0408">Iron</keyword>
<protein>
    <recommendedName>
        <fullName evidence="11">Cytochrome P450 oxidoreductase</fullName>
    </recommendedName>
</protein>
<dbReference type="GO" id="GO:0016705">
    <property type="term" value="F:oxidoreductase activity, acting on paired donors, with incorporation or reduction of molecular oxygen"/>
    <property type="evidence" value="ECO:0007669"/>
    <property type="project" value="InterPro"/>
</dbReference>
<keyword evidence="4 7" id="KW-0560">Oxidoreductase</keyword>
<evidence type="ECO:0000256" key="3">
    <source>
        <dbReference type="ARBA" id="ARBA00022723"/>
    </source>
</evidence>
<dbReference type="PRINTS" id="PR00465">
    <property type="entry name" value="EP450IV"/>
</dbReference>
<dbReference type="PANTHER" id="PTHR24305">
    <property type="entry name" value="CYTOCHROME P450"/>
    <property type="match status" value="1"/>
</dbReference>
<evidence type="ECO:0000256" key="6">
    <source>
        <dbReference type="PIRSR" id="PIRSR602403-1"/>
    </source>
</evidence>
<dbReference type="Proteomes" id="UP000027920">
    <property type="component" value="Unassembled WGS sequence"/>
</dbReference>
<feature type="binding site" description="axial binding residue" evidence="6">
    <location>
        <position position="465"/>
    </location>
    <ligand>
        <name>heme</name>
        <dbReference type="ChEBI" id="CHEBI:30413"/>
    </ligand>
    <ligandPart>
        <name>Fe</name>
        <dbReference type="ChEBI" id="CHEBI:18248"/>
    </ligandPart>
</feature>
<comment type="caution">
    <text evidence="9">The sequence shown here is derived from an EMBL/GenBank/DDBJ whole genome shotgun (WGS) entry which is preliminary data.</text>
</comment>
<accession>A0A072NTH2</accession>
<dbReference type="HOGENOM" id="CLU_001570_14_2_1"/>
<comment type="cofactor">
    <cofactor evidence="1 6">
        <name>heme</name>
        <dbReference type="ChEBI" id="CHEBI:30413"/>
    </cofactor>
</comment>
<evidence type="ECO:0000256" key="8">
    <source>
        <dbReference type="SAM" id="Phobius"/>
    </source>
</evidence>
<dbReference type="EMBL" id="AMGV01000041">
    <property type="protein sequence ID" value="KEF50941.1"/>
    <property type="molecule type" value="Genomic_DNA"/>
</dbReference>
<keyword evidence="10" id="KW-1185">Reference proteome</keyword>
<comment type="similarity">
    <text evidence="2 7">Belongs to the cytochrome P450 family.</text>
</comment>
<dbReference type="SUPFAM" id="SSF48264">
    <property type="entry name" value="Cytochrome P450"/>
    <property type="match status" value="1"/>
</dbReference>
<dbReference type="InterPro" id="IPR001128">
    <property type="entry name" value="Cyt_P450"/>
</dbReference>
<keyword evidence="3 6" id="KW-0479">Metal-binding</keyword>
<evidence type="ECO:0000256" key="4">
    <source>
        <dbReference type="ARBA" id="ARBA00023002"/>
    </source>
</evidence>
<dbReference type="InterPro" id="IPR017972">
    <property type="entry name" value="Cyt_P450_CS"/>
</dbReference>
<evidence type="ECO:0000256" key="2">
    <source>
        <dbReference type="ARBA" id="ARBA00010617"/>
    </source>
</evidence>
<evidence type="ECO:0008006" key="11">
    <source>
        <dbReference type="Google" id="ProtNLM"/>
    </source>
</evidence>
<dbReference type="Gene3D" id="1.10.630.10">
    <property type="entry name" value="Cytochrome P450"/>
    <property type="match status" value="1"/>
</dbReference>
<dbReference type="GO" id="GO:0005506">
    <property type="term" value="F:iron ion binding"/>
    <property type="evidence" value="ECO:0007669"/>
    <property type="project" value="InterPro"/>
</dbReference>
<dbReference type="RefSeq" id="XP_013253531.1">
    <property type="nucleotide sequence ID" value="XM_013398077.1"/>
</dbReference>
<organism evidence="9 10">
    <name type="scientific">Exophiala aquamarina CBS 119918</name>
    <dbReference type="NCBI Taxonomy" id="1182545"/>
    <lineage>
        <taxon>Eukaryota</taxon>
        <taxon>Fungi</taxon>
        <taxon>Dikarya</taxon>
        <taxon>Ascomycota</taxon>
        <taxon>Pezizomycotina</taxon>
        <taxon>Eurotiomycetes</taxon>
        <taxon>Chaetothyriomycetidae</taxon>
        <taxon>Chaetothyriales</taxon>
        <taxon>Herpotrichiellaceae</taxon>
        <taxon>Exophiala</taxon>
    </lineage>
</organism>
<evidence type="ECO:0000313" key="10">
    <source>
        <dbReference type="Proteomes" id="UP000027920"/>
    </source>
</evidence>
<dbReference type="PROSITE" id="PS00086">
    <property type="entry name" value="CYTOCHROME_P450"/>
    <property type="match status" value="1"/>
</dbReference>
<evidence type="ECO:0000256" key="5">
    <source>
        <dbReference type="ARBA" id="ARBA00023004"/>
    </source>
</evidence>
<feature type="transmembrane region" description="Helical" evidence="8">
    <location>
        <begin position="12"/>
        <end position="33"/>
    </location>
</feature>
<dbReference type="GO" id="GO:0020037">
    <property type="term" value="F:heme binding"/>
    <property type="evidence" value="ECO:0007669"/>
    <property type="project" value="InterPro"/>
</dbReference>